<name>A0A2M3ZWE6_9DIPT</name>
<proteinExistence type="predicted"/>
<reference evidence="3" key="1">
    <citation type="submission" date="2018-01" db="EMBL/GenBank/DDBJ databases">
        <title>An insight into the sialome of Amazonian anophelines.</title>
        <authorList>
            <person name="Ribeiro J.M."/>
            <person name="Scarpassa V."/>
            <person name="Calvo E."/>
        </authorList>
    </citation>
    <scope>NUCLEOTIDE SEQUENCE</scope>
    <source>
        <tissue evidence="3">Salivary glands</tissue>
    </source>
</reference>
<feature type="region of interest" description="Disordered" evidence="1">
    <location>
        <begin position="39"/>
        <end position="60"/>
    </location>
</feature>
<dbReference type="EMBL" id="GGFM01012125">
    <property type="protein sequence ID" value="MBW32876.1"/>
    <property type="molecule type" value="Transcribed_RNA"/>
</dbReference>
<feature type="compositionally biased region" description="Pro residues" evidence="1">
    <location>
        <begin position="46"/>
        <end position="60"/>
    </location>
</feature>
<keyword evidence="2" id="KW-0812">Transmembrane</keyword>
<evidence type="ECO:0000256" key="1">
    <source>
        <dbReference type="SAM" id="MobiDB-lite"/>
    </source>
</evidence>
<accession>A0A2M3ZWE6</accession>
<sequence>MAAAAAAAAAIPPSSFIVLLLLLLLLLFPLPLFPPDVDDKDDGSPWPAPPPPIELPFVPPPPAPELPPEWPMKAAKSSELFDSDCAFIST</sequence>
<dbReference type="AlphaFoldDB" id="A0A2M3ZWE6"/>
<feature type="transmembrane region" description="Helical" evidence="2">
    <location>
        <begin position="6"/>
        <end position="28"/>
    </location>
</feature>
<evidence type="ECO:0000313" key="3">
    <source>
        <dbReference type="EMBL" id="MBW32876.1"/>
    </source>
</evidence>
<protein>
    <submittedName>
        <fullName evidence="3">Putative secreted peptide</fullName>
    </submittedName>
</protein>
<keyword evidence="2" id="KW-0472">Membrane</keyword>
<keyword evidence="2" id="KW-1133">Transmembrane helix</keyword>
<organism evidence="3">
    <name type="scientific">Anopheles braziliensis</name>
    <dbReference type="NCBI Taxonomy" id="58242"/>
    <lineage>
        <taxon>Eukaryota</taxon>
        <taxon>Metazoa</taxon>
        <taxon>Ecdysozoa</taxon>
        <taxon>Arthropoda</taxon>
        <taxon>Hexapoda</taxon>
        <taxon>Insecta</taxon>
        <taxon>Pterygota</taxon>
        <taxon>Neoptera</taxon>
        <taxon>Endopterygota</taxon>
        <taxon>Diptera</taxon>
        <taxon>Nematocera</taxon>
        <taxon>Culicoidea</taxon>
        <taxon>Culicidae</taxon>
        <taxon>Anophelinae</taxon>
        <taxon>Anopheles</taxon>
    </lineage>
</organism>
<evidence type="ECO:0000256" key="2">
    <source>
        <dbReference type="SAM" id="Phobius"/>
    </source>
</evidence>